<sequence length="138" mass="14827">MSEQMTDTPTDNDLPVLEFVDAVPGLPGMSRCVLVQIDEAGALFRLQSVVDPDLRLVVAAPSFFYAEYAPEIDEDTAASIHLDDVADALLLVVITVGASLAESTANLMAPIVVNQRTRQAVQVLQLEGSHSLREPLPV</sequence>
<dbReference type="SUPFAM" id="SSF141457">
    <property type="entry name" value="BH3618-like"/>
    <property type="match status" value="1"/>
</dbReference>
<gene>
    <name evidence="4 5" type="primary">fliW</name>
    <name evidence="5" type="ORF">ACFQDO_15830</name>
</gene>
<evidence type="ECO:0000256" key="1">
    <source>
        <dbReference type="ARBA" id="ARBA00022490"/>
    </source>
</evidence>
<comment type="subunit">
    <text evidence="4">Interacts with translational regulator CsrA and flagellin(s).</text>
</comment>
<keyword evidence="1 4" id="KW-0963">Cytoplasm</keyword>
<proteinExistence type="inferred from homology"/>
<dbReference type="Pfam" id="PF02623">
    <property type="entry name" value="FliW"/>
    <property type="match status" value="1"/>
</dbReference>
<keyword evidence="5" id="KW-0966">Cell projection</keyword>
<dbReference type="HAMAP" id="MF_01185">
    <property type="entry name" value="FliW"/>
    <property type="match status" value="1"/>
</dbReference>
<comment type="similarity">
    <text evidence="4">Belongs to the FliW family.</text>
</comment>
<evidence type="ECO:0000256" key="4">
    <source>
        <dbReference type="HAMAP-Rule" id="MF_01185"/>
    </source>
</evidence>
<dbReference type="PANTHER" id="PTHR39190:SF1">
    <property type="entry name" value="FLAGELLAR ASSEMBLY FACTOR FLIW"/>
    <property type="match status" value="1"/>
</dbReference>
<dbReference type="InterPro" id="IPR024046">
    <property type="entry name" value="Flagellar_assmbl_FliW_dom_sf"/>
</dbReference>
<keyword evidence="5" id="KW-0282">Flagellum</keyword>
<evidence type="ECO:0000313" key="5">
    <source>
        <dbReference type="EMBL" id="MFC6008607.1"/>
    </source>
</evidence>
<keyword evidence="6" id="KW-1185">Reference proteome</keyword>
<keyword evidence="3 4" id="KW-0810">Translation regulation</keyword>
<name>A0ABW1JIA0_9ACTN</name>
<comment type="function">
    <text evidence="4">Acts as an anti-CsrA protein, binds CsrA and prevents it from repressing translation of its target genes, one of which is flagellin. Binds to flagellin and participates in the assembly of the flagellum.</text>
</comment>
<organism evidence="5 6">
    <name type="scientific">Angustibacter luteus</name>
    <dbReference type="NCBI Taxonomy" id="658456"/>
    <lineage>
        <taxon>Bacteria</taxon>
        <taxon>Bacillati</taxon>
        <taxon>Actinomycetota</taxon>
        <taxon>Actinomycetes</taxon>
        <taxon>Kineosporiales</taxon>
        <taxon>Kineosporiaceae</taxon>
    </lineage>
</organism>
<evidence type="ECO:0000313" key="6">
    <source>
        <dbReference type="Proteomes" id="UP001596189"/>
    </source>
</evidence>
<keyword evidence="4" id="KW-0143">Chaperone</keyword>
<dbReference type="Proteomes" id="UP001596189">
    <property type="component" value="Unassembled WGS sequence"/>
</dbReference>
<evidence type="ECO:0000256" key="2">
    <source>
        <dbReference type="ARBA" id="ARBA00022795"/>
    </source>
</evidence>
<keyword evidence="2 4" id="KW-1005">Bacterial flagellum biogenesis</keyword>
<dbReference type="Gene3D" id="2.30.290.10">
    <property type="entry name" value="BH3618-like"/>
    <property type="match status" value="1"/>
</dbReference>
<accession>A0ABW1JIA0</accession>
<comment type="subcellular location">
    <subcellularLocation>
        <location evidence="4">Cytoplasm</location>
    </subcellularLocation>
</comment>
<dbReference type="PANTHER" id="PTHR39190">
    <property type="entry name" value="FLAGELLAR ASSEMBLY FACTOR FLIW"/>
    <property type="match status" value="1"/>
</dbReference>
<dbReference type="EMBL" id="JBHSRD010000006">
    <property type="protein sequence ID" value="MFC6008607.1"/>
    <property type="molecule type" value="Genomic_DNA"/>
</dbReference>
<reference evidence="6" key="1">
    <citation type="journal article" date="2019" name="Int. J. Syst. Evol. Microbiol.">
        <title>The Global Catalogue of Microorganisms (GCM) 10K type strain sequencing project: providing services to taxonomists for standard genome sequencing and annotation.</title>
        <authorList>
            <consortium name="The Broad Institute Genomics Platform"/>
            <consortium name="The Broad Institute Genome Sequencing Center for Infectious Disease"/>
            <person name="Wu L."/>
            <person name="Ma J."/>
        </authorList>
    </citation>
    <scope>NUCLEOTIDE SEQUENCE [LARGE SCALE GENOMIC DNA]</scope>
    <source>
        <strain evidence="6">KACC 14249</strain>
    </source>
</reference>
<dbReference type="RefSeq" id="WP_345714557.1">
    <property type="nucleotide sequence ID" value="NZ_BAABFP010000002.1"/>
</dbReference>
<evidence type="ECO:0000256" key="3">
    <source>
        <dbReference type="ARBA" id="ARBA00022845"/>
    </source>
</evidence>
<keyword evidence="5" id="KW-0969">Cilium</keyword>
<protein>
    <recommendedName>
        <fullName evidence="4">Flagellar assembly factor FliW</fullName>
    </recommendedName>
</protein>
<dbReference type="InterPro" id="IPR003775">
    <property type="entry name" value="Flagellar_assembly_factor_FliW"/>
</dbReference>
<comment type="caution">
    <text evidence="5">The sequence shown here is derived from an EMBL/GenBank/DDBJ whole genome shotgun (WGS) entry which is preliminary data.</text>
</comment>